<name>A0A8C9IJ11_9PRIM</name>
<dbReference type="AlphaFoldDB" id="A0A8C9IJ11"/>
<dbReference type="Gene3D" id="3.40.50.300">
    <property type="entry name" value="P-loop containing nucleotide triphosphate hydrolases"/>
    <property type="match status" value="1"/>
</dbReference>
<dbReference type="Gene3D" id="1.20.1560.10">
    <property type="entry name" value="ABC transporter type 1, transmembrane domain"/>
    <property type="match status" value="2"/>
</dbReference>
<dbReference type="GO" id="GO:0016887">
    <property type="term" value="F:ATP hydrolysis activity"/>
    <property type="evidence" value="ECO:0007669"/>
    <property type="project" value="InterPro"/>
</dbReference>
<sequence>MRGPPAWPLRLLAPPCPAEPGRLLTVACVWAPAIRAPGSLSPFTGLRPTRLWGAGPALLGGVGAARRWRSGCRGGGLGYSGGGLGLARLLGLWARAPGSCTCGAFAALGAPRLSRAGFPGGPAAAAWAGDEAWRRGPAAPPGDNGRLRPRAAELPEARKLLGLAYPERRRLAAAVGFLTISSVISMSAPFFLGKIIDVIYTNPTVDYSDNLTRLCLGLSGVFLCGAAANAIRVYLMQTSGQRIVNRLRTSLFSSILRQEVAFFDKTRTGELINRLSSDTELLGRSVTENLSDGLRAGAQASVGISMMLAEERIGNVRTVRAFGKEMTEREKYASKVDYVMQLARKEAFARAGFFGATGLSGNLIVLAVLYKGGLLMGSAHMTVGELSSFLMYAFWVGISIGGLSSFYSELMKGLGAGGRLWELLEREPKLPFNEGVILNEKSFQGALEFKNVHFAYPARPEVPIFQDFSLSIPSGSVTALVGPSGSGKSTVLSLLLRLYDPATGTISLDGHDIRQLNPVWLRSKIGTVSQEPILFSCSIAENIAYGADDPSSVTAEEVQRVAEVANAVAFIRNFPQGFNTVVGEKGVLLSGGQKQRIAIARALLKNPKILLLDEATSALDAENEHLVQEALDRLMDGRTVLVIAHRLSTIKNANMVAVLDQGKITEYGKHEELLSKPNGIYRKLMNKQSFISA</sequence>
<evidence type="ECO:0000313" key="11">
    <source>
        <dbReference type="Ensembl" id="ENSPTEP00000035635.1"/>
    </source>
</evidence>
<dbReference type="PROSITE" id="PS00211">
    <property type="entry name" value="ABC_TRANSPORTER_1"/>
    <property type="match status" value="1"/>
</dbReference>
<dbReference type="InterPro" id="IPR017871">
    <property type="entry name" value="ABC_transporter-like_CS"/>
</dbReference>
<evidence type="ECO:0000313" key="12">
    <source>
        <dbReference type="Proteomes" id="UP000694416"/>
    </source>
</evidence>
<keyword evidence="4" id="KW-0547">Nucleotide-binding</keyword>
<protein>
    <submittedName>
        <fullName evidence="11">ATP binding cassette subfamily B member 10</fullName>
    </submittedName>
</protein>
<evidence type="ECO:0000256" key="3">
    <source>
        <dbReference type="ARBA" id="ARBA00022692"/>
    </source>
</evidence>
<keyword evidence="12" id="KW-1185">Reference proteome</keyword>
<evidence type="ECO:0000256" key="8">
    <source>
        <dbReference type="SAM" id="Phobius"/>
    </source>
</evidence>
<dbReference type="Pfam" id="PF00664">
    <property type="entry name" value="ABC_membrane"/>
    <property type="match status" value="2"/>
</dbReference>
<dbReference type="InterPro" id="IPR003593">
    <property type="entry name" value="AAA+_ATPase"/>
</dbReference>
<evidence type="ECO:0000256" key="4">
    <source>
        <dbReference type="ARBA" id="ARBA00022741"/>
    </source>
</evidence>
<keyword evidence="6 8" id="KW-1133">Transmembrane helix</keyword>
<keyword evidence="7 8" id="KW-0472">Membrane</keyword>
<evidence type="ECO:0000259" key="9">
    <source>
        <dbReference type="PROSITE" id="PS50893"/>
    </source>
</evidence>
<reference evidence="11" key="1">
    <citation type="submission" date="2025-08" db="UniProtKB">
        <authorList>
            <consortium name="Ensembl"/>
        </authorList>
    </citation>
    <scope>IDENTIFICATION</scope>
</reference>
<evidence type="ECO:0000256" key="6">
    <source>
        <dbReference type="ARBA" id="ARBA00022989"/>
    </source>
</evidence>
<accession>A0A8C9IJ11</accession>
<feature type="transmembrane region" description="Helical" evidence="8">
    <location>
        <begin position="171"/>
        <end position="191"/>
    </location>
</feature>
<dbReference type="PANTHER" id="PTHR43394">
    <property type="entry name" value="ATP-DEPENDENT PERMEASE MDL1, MITOCHONDRIAL"/>
    <property type="match status" value="1"/>
</dbReference>
<dbReference type="PROSITE" id="PS50893">
    <property type="entry name" value="ABC_TRANSPORTER_2"/>
    <property type="match status" value="1"/>
</dbReference>
<feature type="transmembrane region" description="Helical" evidence="8">
    <location>
        <begin position="389"/>
        <end position="407"/>
    </location>
</feature>
<reference evidence="11" key="2">
    <citation type="submission" date="2025-09" db="UniProtKB">
        <authorList>
            <consortium name="Ensembl"/>
        </authorList>
    </citation>
    <scope>IDENTIFICATION</scope>
</reference>
<keyword evidence="3 8" id="KW-0812">Transmembrane</keyword>
<dbReference type="SMART" id="SM00382">
    <property type="entry name" value="AAA"/>
    <property type="match status" value="1"/>
</dbReference>
<feature type="domain" description="ABC transporter" evidence="9">
    <location>
        <begin position="447"/>
        <end position="686"/>
    </location>
</feature>
<dbReference type="GO" id="GO:0005524">
    <property type="term" value="F:ATP binding"/>
    <property type="evidence" value="ECO:0007669"/>
    <property type="project" value="UniProtKB-KW"/>
</dbReference>
<keyword evidence="5" id="KW-0067">ATP-binding</keyword>
<evidence type="ECO:0000256" key="5">
    <source>
        <dbReference type="ARBA" id="ARBA00022840"/>
    </source>
</evidence>
<dbReference type="Proteomes" id="UP000694416">
    <property type="component" value="Unplaced"/>
</dbReference>
<feature type="transmembrane region" description="Helical" evidence="8">
    <location>
        <begin position="211"/>
        <end position="235"/>
    </location>
</feature>
<comment type="subcellular location">
    <subcellularLocation>
        <location evidence="1">Mitochondrion inner membrane</location>
        <topology evidence="1">Multi-pass membrane protein</topology>
    </subcellularLocation>
</comment>
<evidence type="ECO:0000256" key="2">
    <source>
        <dbReference type="ARBA" id="ARBA00022448"/>
    </source>
</evidence>
<dbReference type="Ensembl" id="ENSPTET00000048458.1">
    <property type="protein sequence ID" value="ENSPTEP00000035635.1"/>
    <property type="gene ID" value="ENSPTEG00000033592.1"/>
</dbReference>
<feature type="transmembrane region" description="Helical" evidence="8">
    <location>
        <begin position="347"/>
        <end position="369"/>
    </location>
</feature>
<dbReference type="SUPFAM" id="SSF52540">
    <property type="entry name" value="P-loop containing nucleoside triphosphate hydrolases"/>
    <property type="match status" value="1"/>
</dbReference>
<keyword evidence="2" id="KW-0813">Transport</keyword>
<organism evidence="11 12">
    <name type="scientific">Piliocolobus tephrosceles</name>
    <name type="common">Ugandan red Colobus</name>
    <dbReference type="NCBI Taxonomy" id="591936"/>
    <lineage>
        <taxon>Eukaryota</taxon>
        <taxon>Metazoa</taxon>
        <taxon>Chordata</taxon>
        <taxon>Craniata</taxon>
        <taxon>Vertebrata</taxon>
        <taxon>Euteleostomi</taxon>
        <taxon>Mammalia</taxon>
        <taxon>Eutheria</taxon>
        <taxon>Euarchontoglires</taxon>
        <taxon>Primates</taxon>
        <taxon>Haplorrhini</taxon>
        <taxon>Catarrhini</taxon>
        <taxon>Cercopithecidae</taxon>
        <taxon>Colobinae</taxon>
        <taxon>Piliocolobus</taxon>
    </lineage>
</organism>
<dbReference type="Pfam" id="PF00005">
    <property type="entry name" value="ABC_tran"/>
    <property type="match status" value="1"/>
</dbReference>
<dbReference type="GO" id="GO:0015421">
    <property type="term" value="F:ABC-type oligopeptide transporter activity"/>
    <property type="evidence" value="ECO:0007669"/>
    <property type="project" value="TreeGrafter"/>
</dbReference>
<evidence type="ECO:0000259" key="10">
    <source>
        <dbReference type="PROSITE" id="PS50929"/>
    </source>
</evidence>
<dbReference type="PROSITE" id="PS50929">
    <property type="entry name" value="ABC_TM1F"/>
    <property type="match status" value="1"/>
</dbReference>
<dbReference type="InterPro" id="IPR027417">
    <property type="entry name" value="P-loop_NTPase"/>
</dbReference>
<dbReference type="InterPro" id="IPR036640">
    <property type="entry name" value="ABC1_TM_sf"/>
</dbReference>
<gene>
    <name evidence="11" type="primary">ABCB10</name>
</gene>
<dbReference type="InterPro" id="IPR003439">
    <property type="entry name" value="ABC_transporter-like_ATP-bd"/>
</dbReference>
<dbReference type="InterPro" id="IPR039421">
    <property type="entry name" value="Type_1_exporter"/>
</dbReference>
<evidence type="ECO:0000256" key="1">
    <source>
        <dbReference type="ARBA" id="ARBA00004448"/>
    </source>
</evidence>
<proteinExistence type="predicted"/>
<dbReference type="GO" id="GO:0005743">
    <property type="term" value="C:mitochondrial inner membrane"/>
    <property type="evidence" value="ECO:0007669"/>
    <property type="project" value="UniProtKB-SubCell"/>
</dbReference>
<dbReference type="CDD" id="cd03249">
    <property type="entry name" value="ABC_MTABC3_MDL1_MDL2"/>
    <property type="match status" value="1"/>
</dbReference>
<dbReference type="FunFam" id="3.40.50.300:FF:000403">
    <property type="entry name" value="ATP-binding cassette sub-family B member 8, mitochondrial"/>
    <property type="match status" value="1"/>
</dbReference>
<feature type="domain" description="ABC transmembrane type-1" evidence="10">
    <location>
        <begin position="172"/>
        <end position="412"/>
    </location>
</feature>
<dbReference type="PANTHER" id="PTHR43394:SF1">
    <property type="entry name" value="ATP-BINDING CASSETTE SUB-FAMILY B MEMBER 10, MITOCHONDRIAL"/>
    <property type="match status" value="1"/>
</dbReference>
<dbReference type="InterPro" id="IPR011527">
    <property type="entry name" value="ABC1_TM_dom"/>
</dbReference>
<dbReference type="CDD" id="cd18573">
    <property type="entry name" value="ABC_6TM_ABCB10_like"/>
    <property type="match status" value="1"/>
</dbReference>
<dbReference type="SUPFAM" id="SSF90123">
    <property type="entry name" value="ABC transporter transmembrane region"/>
    <property type="match status" value="1"/>
</dbReference>
<evidence type="ECO:0000256" key="7">
    <source>
        <dbReference type="ARBA" id="ARBA00023136"/>
    </source>
</evidence>
<dbReference type="GO" id="GO:0090374">
    <property type="term" value="P:oligopeptide export from mitochondrion"/>
    <property type="evidence" value="ECO:0007669"/>
    <property type="project" value="TreeGrafter"/>
</dbReference>